<feature type="domain" description="Peptidase S26" evidence="1">
    <location>
        <begin position="4"/>
        <end position="61"/>
    </location>
</feature>
<proteinExistence type="predicted"/>
<comment type="caution">
    <text evidence="2">The sequence shown here is derived from an EMBL/GenBank/DDBJ whole genome shotgun (WGS) entry which is preliminary data.</text>
</comment>
<dbReference type="Pfam" id="PF10502">
    <property type="entry name" value="Peptidase_S26"/>
    <property type="match status" value="1"/>
</dbReference>
<protein>
    <submittedName>
        <fullName evidence="2">S26 family signal peptidase</fullName>
    </submittedName>
</protein>
<dbReference type="Proteomes" id="UP001596512">
    <property type="component" value="Unassembled WGS sequence"/>
</dbReference>
<evidence type="ECO:0000259" key="1">
    <source>
        <dbReference type="Pfam" id="PF10502"/>
    </source>
</evidence>
<dbReference type="EMBL" id="JBHTEY010000004">
    <property type="protein sequence ID" value="MFC7614661.1"/>
    <property type="molecule type" value="Genomic_DNA"/>
</dbReference>
<dbReference type="InterPro" id="IPR019533">
    <property type="entry name" value="Peptidase_S26"/>
</dbReference>
<keyword evidence="3" id="KW-1185">Reference proteome</keyword>
<dbReference type="Gene3D" id="2.10.109.10">
    <property type="entry name" value="Umud Fragment, subunit A"/>
    <property type="match status" value="1"/>
</dbReference>
<name>A0ABW2TPE8_9PSEU</name>
<organism evidence="2 3">
    <name type="scientific">Actinokineospora soli</name>
    <dbReference type="NCBI Taxonomy" id="1048753"/>
    <lineage>
        <taxon>Bacteria</taxon>
        <taxon>Bacillati</taxon>
        <taxon>Actinomycetota</taxon>
        <taxon>Actinomycetes</taxon>
        <taxon>Pseudonocardiales</taxon>
        <taxon>Pseudonocardiaceae</taxon>
        <taxon>Actinokineospora</taxon>
    </lineage>
</organism>
<accession>A0ABW2TPE8</accession>
<dbReference type="SUPFAM" id="SSF51306">
    <property type="entry name" value="LexA/Signal peptidase"/>
    <property type="match status" value="1"/>
</dbReference>
<dbReference type="CDD" id="cd06530">
    <property type="entry name" value="S26_SPase_I"/>
    <property type="match status" value="1"/>
</dbReference>
<sequence length="65" mass="6947">MSILLIAALAAAAAGYAVSYTVEGRSMAPTLEPGHRVLTDPFADGYAPVRLDIVVARPPRAPRRW</sequence>
<reference evidence="3" key="1">
    <citation type="journal article" date="2019" name="Int. J. Syst. Evol. Microbiol.">
        <title>The Global Catalogue of Microorganisms (GCM) 10K type strain sequencing project: providing services to taxonomists for standard genome sequencing and annotation.</title>
        <authorList>
            <consortium name="The Broad Institute Genomics Platform"/>
            <consortium name="The Broad Institute Genome Sequencing Center for Infectious Disease"/>
            <person name="Wu L."/>
            <person name="Ma J."/>
        </authorList>
    </citation>
    <scope>NUCLEOTIDE SEQUENCE [LARGE SCALE GENOMIC DNA]</scope>
    <source>
        <strain evidence="3">JCM 17695</strain>
    </source>
</reference>
<evidence type="ECO:0000313" key="2">
    <source>
        <dbReference type="EMBL" id="MFC7614661.1"/>
    </source>
</evidence>
<gene>
    <name evidence="2" type="ORF">ACFQV2_15140</name>
</gene>
<dbReference type="InterPro" id="IPR036286">
    <property type="entry name" value="LexA/Signal_pep-like_sf"/>
</dbReference>
<evidence type="ECO:0000313" key="3">
    <source>
        <dbReference type="Proteomes" id="UP001596512"/>
    </source>
</evidence>